<accession>A0AAV1X158</accession>
<evidence type="ECO:0000313" key="2">
    <source>
        <dbReference type="Proteomes" id="UP001497480"/>
    </source>
</evidence>
<dbReference type="Proteomes" id="UP001497480">
    <property type="component" value="Unassembled WGS sequence"/>
</dbReference>
<protein>
    <submittedName>
        <fullName evidence="1">Uncharacterized protein</fullName>
    </submittedName>
</protein>
<organism evidence="1 2">
    <name type="scientific">Lupinus luteus</name>
    <name type="common">European yellow lupine</name>
    <dbReference type="NCBI Taxonomy" id="3873"/>
    <lineage>
        <taxon>Eukaryota</taxon>
        <taxon>Viridiplantae</taxon>
        <taxon>Streptophyta</taxon>
        <taxon>Embryophyta</taxon>
        <taxon>Tracheophyta</taxon>
        <taxon>Spermatophyta</taxon>
        <taxon>Magnoliopsida</taxon>
        <taxon>eudicotyledons</taxon>
        <taxon>Gunneridae</taxon>
        <taxon>Pentapetalae</taxon>
        <taxon>rosids</taxon>
        <taxon>fabids</taxon>
        <taxon>Fabales</taxon>
        <taxon>Fabaceae</taxon>
        <taxon>Papilionoideae</taxon>
        <taxon>50 kb inversion clade</taxon>
        <taxon>genistoids sensu lato</taxon>
        <taxon>core genistoids</taxon>
        <taxon>Genisteae</taxon>
        <taxon>Lupinus</taxon>
    </lineage>
</organism>
<reference evidence="1 2" key="1">
    <citation type="submission" date="2024-03" db="EMBL/GenBank/DDBJ databases">
        <authorList>
            <person name="Martinez-Hernandez J."/>
        </authorList>
    </citation>
    <scope>NUCLEOTIDE SEQUENCE [LARGE SCALE GENOMIC DNA]</scope>
</reference>
<sequence>MGRDSDGSFLIKTIFFLCPLQQLNEKRVIGIDHSHHESLLLFFTRQPLLPYTLLEPAF</sequence>
<keyword evidence="2" id="KW-1185">Reference proteome</keyword>
<dbReference type="AlphaFoldDB" id="A0AAV1X158"/>
<proteinExistence type="predicted"/>
<evidence type="ECO:0000313" key="1">
    <source>
        <dbReference type="EMBL" id="CAL0315414.1"/>
    </source>
</evidence>
<gene>
    <name evidence="1" type="ORF">LLUT_LOCUS16474</name>
</gene>
<comment type="caution">
    <text evidence="1">The sequence shown here is derived from an EMBL/GenBank/DDBJ whole genome shotgun (WGS) entry which is preliminary data.</text>
</comment>
<dbReference type="EMBL" id="CAXHTB010000011">
    <property type="protein sequence ID" value="CAL0315414.1"/>
    <property type="molecule type" value="Genomic_DNA"/>
</dbReference>
<name>A0AAV1X158_LUPLU</name>